<organism evidence="2 3">
    <name type="scientific">Stylosanthes scabra</name>
    <dbReference type="NCBI Taxonomy" id="79078"/>
    <lineage>
        <taxon>Eukaryota</taxon>
        <taxon>Viridiplantae</taxon>
        <taxon>Streptophyta</taxon>
        <taxon>Embryophyta</taxon>
        <taxon>Tracheophyta</taxon>
        <taxon>Spermatophyta</taxon>
        <taxon>Magnoliopsida</taxon>
        <taxon>eudicotyledons</taxon>
        <taxon>Gunneridae</taxon>
        <taxon>Pentapetalae</taxon>
        <taxon>rosids</taxon>
        <taxon>fabids</taxon>
        <taxon>Fabales</taxon>
        <taxon>Fabaceae</taxon>
        <taxon>Papilionoideae</taxon>
        <taxon>50 kb inversion clade</taxon>
        <taxon>dalbergioids sensu lato</taxon>
        <taxon>Dalbergieae</taxon>
        <taxon>Pterocarpus clade</taxon>
        <taxon>Stylosanthes</taxon>
    </lineage>
</organism>
<name>A0ABU6XTC1_9FABA</name>
<gene>
    <name evidence="2" type="ORF">PIB30_098355</name>
</gene>
<comment type="caution">
    <text evidence="2">The sequence shown here is derived from an EMBL/GenBank/DDBJ whole genome shotgun (WGS) entry which is preliminary data.</text>
</comment>
<feature type="compositionally biased region" description="Polar residues" evidence="1">
    <location>
        <begin position="103"/>
        <end position="120"/>
    </location>
</feature>
<keyword evidence="3" id="KW-1185">Reference proteome</keyword>
<dbReference type="Proteomes" id="UP001341840">
    <property type="component" value="Unassembled WGS sequence"/>
</dbReference>
<accession>A0ABU6XTC1</accession>
<dbReference type="EMBL" id="JASCZI010213955">
    <property type="protein sequence ID" value="MED6201767.1"/>
    <property type="molecule type" value="Genomic_DNA"/>
</dbReference>
<feature type="non-terminal residue" evidence="2">
    <location>
        <position position="204"/>
    </location>
</feature>
<evidence type="ECO:0000313" key="2">
    <source>
        <dbReference type="EMBL" id="MED6201767.1"/>
    </source>
</evidence>
<evidence type="ECO:0000256" key="1">
    <source>
        <dbReference type="SAM" id="MobiDB-lite"/>
    </source>
</evidence>
<feature type="region of interest" description="Disordered" evidence="1">
    <location>
        <begin position="103"/>
        <end position="133"/>
    </location>
</feature>
<protein>
    <submittedName>
        <fullName evidence="2">Uncharacterized protein</fullName>
    </submittedName>
</protein>
<sequence length="204" mass="23164">MNGQGWDPSQVGYHSDSSSDGYFSCEDSLSACQIDNVEFQHPARFEAMFETLVQERAEILENQKRLEAQLLTIAELTSSVIRRFIPPMPPCQEEGLGAITLRSGTQLKEPTSESPNSDSITSEERNVQHKEKLPTIEQERAFGHNERVVYPNLNSLPFPSAAKKTRKAKPTDPRIVELLRKVEVTMPLFELIQQMPKYAKFLKE</sequence>
<evidence type="ECO:0000313" key="3">
    <source>
        <dbReference type="Proteomes" id="UP001341840"/>
    </source>
</evidence>
<feature type="compositionally biased region" description="Basic and acidic residues" evidence="1">
    <location>
        <begin position="122"/>
        <end position="133"/>
    </location>
</feature>
<reference evidence="2 3" key="1">
    <citation type="journal article" date="2023" name="Plants (Basel)">
        <title>Bridging the Gap: Combining Genomics and Transcriptomics Approaches to Understand Stylosanthes scabra, an Orphan Legume from the Brazilian Caatinga.</title>
        <authorList>
            <person name="Ferreira-Neto J.R.C."/>
            <person name="da Silva M.D."/>
            <person name="Binneck E."/>
            <person name="de Melo N.F."/>
            <person name="da Silva R.H."/>
            <person name="de Melo A.L.T.M."/>
            <person name="Pandolfi V."/>
            <person name="Bustamante F.O."/>
            <person name="Brasileiro-Vidal A.C."/>
            <person name="Benko-Iseppon A.M."/>
        </authorList>
    </citation>
    <scope>NUCLEOTIDE SEQUENCE [LARGE SCALE GENOMIC DNA]</scope>
    <source>
        <tissue evidence="2">Leaves</tissue>
    </source>
</reference>
<proteinExistence type="predicted"/>